<sequence length="111" mass="12165">PPCSQNICTLISKLVVFSMYYLILLPGRIILKKPGMCPFAICPCNYYTCNCLRDSDCPRNLKCCLICSLCAILGCVPVVSFLKVGILCTQSLRTCSSHVGTTAVQSIWGYT</sequence>
<evidence type="ECO:0000313" key="2">
    <source>
        <dbReference type="Ensembl" id="ENSLLTP00000002588.1"/>
    </source>
</evidence>
<dbReference type="SUPFAM" id="SSF57256">
    <property type="entry name" value="Elafin-like"/>
    <property type="match status" value="1"/>
</dbReference>
<keyword evidence="1" id="KW-0812">Transmembrane</keyword>
<keyword evidence="1" id="KW-0472">Membrane</keyword>
<dbReference type="Ensembl" id="ENSLLTT00000002696.1">
    <property type="protein sequence ID" value="ENSLLTP00000002588.1"/>
    <property type="gene ID" value="ENSLLTG00000001980.1"/>
</dbReference>
<feature type="transmembrane region" description="Helical" evidence="1">
    <location>
        <begin position="14"/>
        <end position="31"/>
    </location>
</feature>
<accession>A0A8C5RFA7</accession>
<reference evidence="2" key="1">
    <citation type="submission" date="2025-08" db="UniProtKB">
        <authorList>
            <consortium name="Ensembl"/>
        </authorList>
    </citation>
    <scope>IDENTIFICATION</scope>
</reference>
<evidence type="ECO:0008006" key="4">
    <source>
        <dbReference type="Google" id="ProtNLM"/>
    </source>
</evidence>
<keyword evidence="3" id="KW-1185">Reference proteome</keyword>
<evidence type="ECO:0000256" key="1">
    <source>
        <dbReference type="SAM" id="Phobius"/>
    </source>
</evidence>
<name>A0A8C5RFA7_LATLA</name>
<proteinExistence type="predicted"/>
<organism evidence="2 3">
    <name type="scientific">Laticauda laticaudata</name>
    <name type="common">Blue-ringed sea krait</name>
    <name type="synonym">Blue-lipped sea krait</name>
    <dbReference type="NCBI Taxonomy" id="8630"/>
    <lineage>
        <taxon>Eukaryota</taxon>
        <taxon>Metazoa</taxon>
        <taxon>Chordata</taxon>
        <taxon>Craniata</taxon>
        <taxon>Vertebrata</taxon>
        <taxon>Euteleostomi</taxon>
        <taxon>Lepidosauria</taxon>
        <taxon>Squamata</taxon>
        <taxon>Bifurcata</taxon>
        <taxon>Unidentata</taxon>
        <taxon>Episquamata</taxon>
        <taxon>Toxicofera</taxon>
        <taxon>Serpentes</taxon>
        <taxon>Colubroidea</taxon>
        <taxon>Elapidae</taxon>
        <taxon>Laticaudinae</taxon>
        <taxon>Laticauda</taxon>
    </lineage>
</organism>
<dbReference type="Proteomes" id="UP000694406">
    <property type="component" value="Unplaced"/>
</dbReference>
<dbReference type="AlphaFoldDB" id="A0A8C5RFA7"/>
<keyword evidence="1" id="KW-1133">Transmembrane helix</keyword>
<evidence type="ECO:0000313" key="3">
    <source>
        <dbReference type="Proteomes" id="UP000694406"/>
    </source>
</evidence>
<dbReference type="GeneTree" id="ENSGT00960000189760"/>
<protein>
    <recommendedName>
        <fullName evidence="4">WAP domain-containing protein</fullName>
    </recommendedName>
</protein>
<feature type="transmembrane region" description="Helical" evidence="1">
    <location>
        <begin position="63"/>
        <end position="86"/>
    </location>
</feature>
<dbReference type="InterPro" id="IPR036645">
    <property type="entry name" value="Elafin-like_sf"/>
</dbReference>
<reference evidence="2" key="2">
    <citation type="submission" date="2025-09" db="UniProtKB">
        <authorList>
            <consortium name="Ensembl"/>
        </authorList>
    </citation>
    <scope>IDENTIFICATION</scope>
</reference>